<dbReference type="PANTHER" id="PTHR30231">
    <property type="entry name" value="DNA POLYMERASE III SUBUNIT EPSILON"/>
    <property type="match status" value="1"/>
</dbReference>
<dbReference type="InterPro" id="IPR036397">
    <property type="entry name" value="RNaseH_sf"/>
</dbReference>
<dbReference type="RefSeq" id="WP_058304806.1">
    <property type="nucleotide sequence ID" value="NZ_CABKVG010000005.1"/>
</dbReference>
<dbReference type="GO" id="GO:0004527">
    <property type="term" value="F:exonuclease activity"/>
    <property type="evidence" value="ECO:0007669"/>
    <property type="project" value="UniProtKB-KW"/>
</dbReference>
<keyword evidence="5" id="KW-1185">Reference proteome</keyword>
<keyword evidence="4" id="KW-0269">Exonuclease</keyword>
<dbReference type="SMART" id="SM00479">
    <property type="entry name" value="EXOIII"/>
    <property type="match status" value="1"/>
</dbReference>
<dbReference type="NCBIfam" id="TIGR00573">
    <property type="entry name" value="dnaq"/>
    <property type="match status" value="1"/>
</dbReference>
<organism evidence="4 5">
    <name type="scientific">Vitreoscilla massiliensis</name>
    <dbReference type="NCBI Taxonomy" id="1689272"/>
    <lineage>
        <taxon>Bacteria</taxon>
        <taxon>Pseudomonadati</taxon>
        <taxon>Pseudomonadota</taxon>
        <taxon>Betaproteobacteria</taxon>
        <taxon>Neisseriales</taxon>
        <taxon>Neisseriaceae</taxon>
        <taxon>Vitreoscilla</taxon>
    </lineage>
</organism>
<dbReference type="EMBL" id="CP091511">
    <property type="protein sequence ID" value="UOO90477.1"/>
    <property type="molecule type" value="Genomic_DNA"/>
</dbReference>
<dbReference type="EC" id="2.7.7.7" evidence="1"/>
<dbReference type="Proteomes" id="UP000832011">
    <property type="component" value="Chromosome"/>
</dbReference>
<evidence type="ECO:0000313" key="5">
    <source>
        <dbReference type="Proteomes" id="UP000832011"/>
    </source>
</evidence>
<evidence type="ECO:0000313" key="4">
    <source>
        <dbReference type="EMBL" id="UOO90477.1"/>
    </source>
</evidence>
<dbReference type="InterPro" id="IPR006054">
    <property type="entry name" value="DnaQ"/>
</dbReference>
<dbReference type="InterPro" id="IPR012337">
    <property type="entry name" value="RNaseH-like_sf"/>
</dbReference>
<dbReference type="InterPro" id="IPR013520">
    <property type="entry name" value="Ribonucl_H"/>
</dbReference>
<sequence length="455" mass="51430">MLRSDDLHILQQQFDFLNTPIVIVDTEATGGNLYLDRLTEIALVRFDKNGITTYQQLINPEHGISAFIEDLTGISNEMVADAPRFADIADELALLLQDAILVAHNSRFDYQFLRLAFKRCGRNLSMLQLCTVKLSRQLYPQFFKHNLDSIIERFDIHLPQRHRAMADVAALTQFLSHASHEKAEQWQTALRKHVNPGLFPQWLSHGLRKQIKALPDEYGVVLIWHAGSSEPKVRVCEHMFQDMCQKFQAKQAQDWFASIERIQGISAIGPIDAAITASRYHHAQKNAFYTIAFVANERHQMQAKIRPLASEHADTPPFGVFAHPKAAKKALLEWARKHGFCPKQLDILPQTLAHDASCPIQLSKQCHGLCPHLSAEAAIEQGLQAFAHELPIAGWQSKWSHHISETDPVTGMSKQWTLSRSAVQCEDGSWLWDAAVFQALKDSLRKPKSVHVLSA</sequence>
<protein>
    <recommendedName>
        <fullName evidence="1">DNA-directed DNA polymerase</fullName>
        <ecNumber evidence="1">2.7.7.7</ecNumber>
    </recommendedName>
</protein>
<accession>A0ABY4EAM3</accession>
<feature type="domain" description="Exonuclease" evidence="3">
    <location>
        <begin position="20"/>
        <end position="184"/>
    </location>
</feature>
<dbReference type="CDD" id="cd06127">
    <property type="entry name" value="DEDDh"/>
    <property type="match status" value="1"/>
</dbReference>
<evidence type="ECO:0000256" key="2">
    <source>
        <dbReference type="ARBA" id="ARBA00049244"/>
    </source>
</evidence>
<dbReference type="SUPFAM" id="SSF53098">
    <property type="entry name" value="Ribonuclease H-like"/>
    <property type="match status" value="1"/>
</dbReference>
<dbReference type="PANTHER" id="PTHR30231:SF37">
    <property type="entry name" value="EXODEOXYRIBONUCLEASE 10"/>
    <property type="match status" value="1"/>
</dbReference>
<keyword evidence="4" id="KW-0540">Nuclease</keyword>
<proteinExistence type="predicted"/>
<evidence type="ECO:0000256" key="1">
    <source>
        <dbReference type="ARBA" id="ARBA00012417"/>
    </source>
</evidence>
<name>A0ABY4EAM3_9NEIS</name>
<dbReference type="Gene3D" id="3.30.420.10">
    <property type="entry name" value="Ribonuclease H-like superfamily/Ribonuclease H"/>
    <property type="match status" value="1"/>
</dbReference>
<comment type="catalytic activity">
    <reaction evidence="2">
        <text>DNA(n) + a 2'-deoxyribonucleoside 5'-triphosphate = DNA(n+1) + diphosphate</text>
        <dbReference type="Rhea" id="RHEA:22508"/>
        <dbReference type="Rhea" id="RHEA-COMP:17339"/>
        <dbReference type="Rhea" id="RHEA-COMP:17340"/>
        <dbReference type="ChEBI" id="CHEBI:33019"/>
        <dbReference type="ChEBI" id="CHEBI:61560"/>
        <dbReference type="ChEBI" id="CHEBI:173112"/>
        <dbReference type="EC" id="2.7.7.7"/>
    </reaction>
</comment>
<gene>
    <name evidence="4" type="ORF">LVJ82_05760</name>
</gene>
<reference evidence="4 5" key="1">
    <citation type="journal article" date="2022" name="Res Sq">
        <title>Evolution of multicellular longitudinally dividing oral cavity symbionts (Neisseriaceae).</title>
        <authorList>
            <person name="Nyongesa S."/>
            <person name="Weber P."/>
            <person name="Bernet E."/>
            <person name="Pullido F."/>
            <person name="Nieckarz M."/>
            <person name="Delaby M."/>
            <person name="Nieves C."/>
            <person name="Viehboeck T."/>
            <person name="Krause N."/>
            <person name="Rivera-Millot A."/>
            <person name="Nakamura A."/>
            <person name="Vischer N."/>
            <person name="VanNieuwenhze M."/>
            <person name="Brun Y."/>
            <person name="Cava F."/>
            <person name="Bulgheresi S."/>
            <person name="Veyrier F."/>
        </authorList>
    </citation>
    <scope>NUCLEOTIDE SEQUENCE [LARGE SCALE GENOMIC DNA]</scope>
    <source>
        <strain evidence="4 5">SN4</strain>
    </source>
</reference>
<evidence type="ECO:0000259" key="3">
    <source>
        <dbReference type="SMART" id="SM00479"/>
    </source>
</evidence>
<keyword evidence="4" id="KW-0378">Hydrolase</keyword>
<dbReference type="Pfam" id="PF00929">
    <property type="entry name" value="RNase_T"/>
    <property type="match status" value="1"/>
</dbReference>